<feature type="region of interest" description="Disordered" evidence="1">
    <location>
        <begin position="63"/>
        <end position="201"/>
    </location>
</feature>
<dbReference type="EnsemblMetazoa" id="ISCW012596-RA">
    <property type="protein sequence ID" value="ISCW012596-PA"/>
    <property type="gene ID" value="ISCW012596"/>
</dbReference>
<dbReference type="VEuPathDB" id="VectorBase:ISCP_034457"/>
<dbReference type="EMBL" id="ABJB010687869">
    <property type="status" value="NOT_ANNOTATED_CDS"/>
    <property type="molecule type" value="Genomic_DNA"/>
</dbReference>
<name>B7QA27_IXOSC</name>
<dbReference type="EMBL" id="DS892337">
    <property type="protein sequence ID" value="EEC15699.1"/>
    <property type="molecule type" value="Genomic_DNA"/>
</dbReference>
<sequence length="224" mass="24502">MQSIQAIGARLEEMLQSEVLDPLELAALAADEQKRRQCRMEDEEEDFLDEVVVGERRISFVLHEADAEGESENSSNNTVNVPEELVLPDEKRGRRIAQGRPHLLRRAGGSCAGHNSSFKRCSLKLKKPGDRKSRARSSTFAEDEEEGGLRRTESIKSRRKVSAVSDRSDTSERADVSGEESPGVLSDEPAPESPVDLLAADGEDAAAIAARMPWLKASAPSHAL</sequence>
<dbReference type="EMBL" id="ABJB010923405">
    <property type="status" value="NOT_ANNOTATED_CDS"/>
    <property type="molecule type" value="Genomic_DNA"/>
</dbReference>
<dbReference type="InParanoid" id="B7QA27"/>
<dbReference type="Pfam" id="PF19424">
    <property type="entry name" value="UNC80"/>
    <property type="match status" value="2"/>
</dbReference>
<reference evidence="3 5" key="1">
    <citation type="submission" date="2008-03" db="EMBL/GenBank/DDBJ databases">
        <title>Annotation of Ixodes scapularis.</title>
        <authorList>
            <consortium name="Ixodes scapularis Genome Project Consortium"/>
            <person name="Caler E."/>
            <person name="Hannick L.I."/>
            <person name="Bidwell S."/>
            <person name="Joardar V."/>
            <person name="Thiagarajan M."/>
            <person name="Amedeo P."/>
            <person name="Galinsky K.J."/>
            <person name="Schobel S."/>
            <person name="Inman J."/>
            <person name="Hostetler J."/>
            <person name="Miller J."/>
            <person name="Hammond M."/>
            <person name="Megy K."/>
            <person name="Lawson D."/>
            <person name="Kodira C."/>
            <person name="Sutton G."/>
            <person name="Meyer J."/>
            <person name="Hill C.A."/>
            <person name="Birren B."/>
            <person name="Nene V."/>
            <person name="Collins F."/>
            <person name="Alarcon-Chaidez F."/>
            <person name="Wikel S."/>
            <person name="Strausberg R."/>
        </authorList>
    </citation>
    <scope>NUCLEOTIDE SEQUENCE [LARGE SCALE GENOMIC DNA]</scope>
    <source>
        <strain evidence="5">Wikel</strain>
        <strain evidence="3">Wikel colony</strain>
    </source>
</reference>
<protein>
    <recommendedName>
        <fullName evidence="2">Protein UNC80 central region domain-containing protein</fullName>
    </recommendedName>
</protein>
<feature type="domain" description="Protein UNC80 central region" evidence="2">
    <location>
        <begin position="54"/>
        <end position="216"/>
    </location>
</feature>
<feature type="compositionally biased region" description="Basic and acidic residues" evidence="1">
    <location>
        <begin position="166"/>
        <end position="176"/>
    </location>
</feature>
<dbReference type="InterPro" id="IPR045852">
    <property type="entry name" value="UNC80_central"/>
</dbReference>
<dbReference type="HOGENOM" id="CLU_1236262_0_0_1"/>
<evidence type="ECO:0000313" key="5">
    <source>
        <dbReference type="Proteomes" id="UP000001555"/>
    </source>
</evidence>
<evidence type="ECO:0000313" key="4">
    <source>
        <dbReference type="EnsemblMetazoa" id="ISCW012596-PA"/>
    </source>
</evidence>
<feature type="domain" description="Protein UNC80 central region" evidence="2">
    <location>
        <begin position="5"/>
        <end position="53"/>
    </location>
</feature>
<feature type="compositionally biased region" description="Basic residues" evidence="1">
    <location>
        <begin position="93"/>
        <end position="105"/>
    </location>
</feature>
<dbReference type="PANTHER" id="PTHR31781">
    <property type="entry name" value="UNC80"/>
    <property type="match status" value="1"/>
</dbReference>
<dbReference type="VEuPathDB" id="VectorBase:ISCI012596"/>
<evidence type="ECO:0000256" key="1">
    <source>
        <dbReference type="SAM" id="MobiDB-lite"/>
    </source>
</evidence>
<dbReference type="PaxDb" id="6945-B7QA27"/>
<gene>
    <name evidence="3" type="ORF">IscW_ISCW012596</name>
</gene>
<dbReference type="STRING" id="6945.B7QA27"/>
<dbReference type="EMBL" id="ABJB010895253">
    <property type="status" value="NOT_ANNOTATED_CDS"/>
    <property type="molecule type" value="Genomic_DNA"/>
</dbReference>
<dbReference type="EMBL" id="ABJB010231928">
    <property type="status" value="NOT_ANNOTATED_CDS"/>
    <property type="molecule type" value="Genomic_DNA"/>
</dbReference>
<dbReference type="PANTHER" id="PTHR31781:SF1">
    <property type="entry name" value="PROTEIN UNC-80 HOMOLOG"/>
    <property type="match status" value="1"/>
</dbReference>
<dbReference type="AlphaFoldDB" id="B7QA27"/>
<dbReference type="VEuPathDB" id="VectorBase:ISCW012596"/>
<proteinExistence type="predicted"/>
<evidence type="ECO:0000259" key="2">
    <source>
        <dbReference type="Pfam" id="PF19424"/>
    </source>
</evidence>
<dbReference type="OrthoDB" id="6416618at2759"/>
<keyword evidence="5" id="KW-1185">Reference proteome</keyword>
<organism>
    <name type="scientific">Ixodes scapularis</name>
    <name type="common">Black-legged tick</name>
    <name type="synonym">Deer tick</name>
    <dbReference type="NCBI Taxonomy" id="6945"/>
    <lineage>
        <taxon>Eukaryota</taxon>
        <taxon>Metazoa</taxon>
        <taxon>Ecdysozoa</taxon>
        <taxon>Arthropoda</taxon>
        <taxon>Chelicerata</taxon>
        <taxon>Arachnida</taxon>
        <taxon>Acari</taxon>
        <taxon>Parasitiformes</taxon>
        <taxon>Ixodida</taxon>
        <taxon>Ixodoidea</taxon>
        <taxon>Ixodidae</taxon>
        <taxon>Ixodinae</taxon>
        <taxon>Ixodes</taxon>
    </lineage>
</organism>
<feature type="compositionally biased region" description="Basic and acidic residues" evidence="1">
    <location>
        <begin position="147"/>
        <end position="156"/>
    </location>
</feature>
<dbReference type="VEuPathDB" id="VectorBase:ISCP_002794"/>
<dbReference type="Proteomes" id="UP000001555">
    <property type="component" value="Unassembled WGS sequence"/>
</dbReference>
<accession>B7QA27</accession>
<reference evidence="4" key="2">
    <citation type="submission" date="2020-05" db="UniProtKB">
        <authorList>
            <consortium name="EnsemblMetazoa"/>
        </authorList>
    </citation>
    <scope>IDENTIFICATION</scope>
    <source>
        <strain evidence="4">wikel</strain>
    </source>
</reference>
<evidence type="ECO:0000313" key="3">
    <source>
        <dbReference type="EMBL" id="EEC15699.1"/>
    </source>
</evidence>